<sequence length="379" mass="42741">MNMKKLMKQSILFLFGGLSLGCVGSNSVHPTNLEGLFQQRIFFSEKPFVQTDVEATIAYPTNQDSDTSREKGMGLASLGSAIVGSIAPQLIERGVDMFANSIVALSGKDDQSTQMYAEASNFFYKNEMFNMPNKTRPQLNILFVSAVFGDSKDRWIPTGLDHDERNVFKALNIVGKPNFYMEAKLFPIPGNKYMEIVPTYIFYNRLLNSKGMDTRRDLAINFSFFDLENQSDSNLISQESIVFKDILVGKEYGSKELAKVRTKFMQMPSISSEKQGYSGAYNLKVSVTETRDINEWLAALGEEISNSKNTISSKLYVTKEEKIRYEENLQKAKLELKSVQAQIIQAKENDTSELEMLELETKLVSAEAKVKRKQLGLTD</sequence>
<evidence type="ECO:0008006" key="4">
    <source>
        <dbReference type="Google" id="ProtNLM"/>
    </source>
</evidence>
<organism evidence="3">
    <name type="scientific">uncultured Sulfurovum sp</name>
    <dbReference type="NCBI Taxonomy" id="269237"/>
    <lineage>
        <taxon>Bacteria</taxon>
        <taxon>Pseudomonadati</taxon>
        <taxon>Campylobacterota</taxon>
        <taxon>Epsilonproteobacteria</taxon>
        <taxon>Campylobacterales</taxon>
        <taxon>Sulfurovaceae</taxon>
        <taxon>Sulfurovum</taxon>
        <taxon>environmental samples</taxon>
    </lineage>
</organism>
<keyword evidence="2" id="KW-0732">Signal</keyword>
<evidence type="ECO:0000256" key="2">
    <source>
        <dbReference type="SAM" id="SignalP"/>
    </source>
</evidence>
<feature type="chain" id="PRO_5028325957" description="Lipoprotein" evidence="2">
    <location>
        <begin position="25"/>
        <end position="379"/>
    </location>
</feature>
<proteinExistence type="predicted"/>
<reference evidence="3" key="1">
    <citation type="submission" date="2020-01" db="EMBL/GenBank/DDBJ databases">
        <authorList>
            <person name="Meier V. D."/>
            <person name="Meier V D."/>
        </authorList>
    </citation>
    <scope>NUCLEOTIDE SEQUENCE</scope>
    <source>
        <strain evidence="3">HLG_WM_MAG_06</strain>
    </source>
</reference>
<feature type="coiled-coil region" evidence="1">
    <location>
        <begin position="322"/>
        <end position="369"/>
    </location>
</feature>
<feature type="signal peptide" evidence="2">
    <location>
        <begin position="1"/>
        <end position="24"/>
    </location>
</feature>
<dbReference type="PROSITE" id="PS51257">
    <property type="entry name" value="PROKAR_LIPOPROTEIN"/>
    <property type="match status" value="1"/>
</dbReference>
<evidence type="ECO:0000313" key="3">
    <source>
        <dbReference type="EMBL" id="CAA6801860.1"/>
    </source>
</evidence>
<accession>A0A6S6RXQ2</accession>
<keyword evidence="1" id="KW-0175">Coiled coil</keyword>
<name>A0A6S6RXQ2_9BACT</name>
<protein>
    <recommendedName>
        <fullName evidence="4">Lipoprotein</fullName>
    </recommendedName>
</protein>
<dbReference type="AlphaFoldDB" id="A0A6S6RXQ2"/>
<evidence type="ECO:0000256" key="1">
    <source>
        <dbReference type="SAM" id="Coils"/>
    </source>
</evidence>
<dbReference type="EMBL" id="CACVAP010000035">
    <property type="protein sequence ID" value="CAA6801860.1"/>
    <property type="molecule type" value="Genomic_DNA"/>
</dbReference>
<gene>
    <name evidence="3" type="ORF">HELGO_WM13048</name>
</gene>